<proteinExistence type="predicted"/>
<evidence type="ECO:0000313" key="2">
    <source>
        <dbReference type="Proteomes" id="UP000430345"/>
    </source>
</evidence>
<dbReference type="Proteomes" id="UP000430345">
    <property type="component" value="Unassembled WGS sequence"/>
</dbReference>
<dbReference type="EMBL" id="WHJC01000026">
    <property type="protein sequence ID" value="MPQ42874.1"/>
    <property type="molecule type" value="Genomic_DNA"/>
</dbReference>
<keyword evidence="2" id="KW-1185">Reference proteome</keyword>
<protein>
    <submittedName>
        <fullName evidence="1">Uncharacterized protein</fullName>
    </submittedName>
</protein>
<name>A0A6I1MIX1_9CLOT</name>
<organism evidence="1 2">
    <name type="scientific">Clostridium tarantellae</name>
    <dbReference type="NCBI Taxonomy" id="39493"/>
    <lineage>
        <taxon>Bacteria</taxon>
        <taxon>Bacillati</taxon>
        <taxon>Bacillota</taxon>
        <taxon>Clostridia</taxon>
        <taxon>Eubacteriales</taxon>
        <taxon>Clostridiaceae</taxon>
        <taxon>Clostridium</taxon>
    </lineage>
</organism>
<sequence length="97" mass="11301">MKNIDIIDTVRKDTAIYGLKPEPTAKRGRPKTKGDKLDYRKFSKLKFQSLQEIKYYISDCISKELIYGKLLKTMQLDKNITTFEDVIEHLHNHALAS</sequence>
<dbReference type="RefSeq" id="WP_152887888.1">
    <property type="nucleotide sequence ID" value="NZ_WHJC01000026.1"/>
</dbReference>
<comment type="caution">
    <text evidence="1">The sequence shown here is derived from an EMBL/GenBank/DDBJ whole genome shotgun (WGS) entry which is preliminary data.</text>
</comment>
<reference evidence="1 2" key="1">
    <citation type="submission" date="2019-10" db="EMBL/GenBank/DDBJ databases">
        <title>The Genome Sequence of Clostridium tarantellae Isolated from Fish Brain.</title>
        <authorList>
            <person name="Bano L."/>
            <person name="Kiel M."/>
            <person name="Sales G."/>
            <person name="Doxey A.C."/>
            <person name="Mansfield M.J."/>
            <person name="Schiavone M."/>
            <person name="Rossetto O."/>
            <person name="Pirazzini M."/>
            <person name="Dobrindt U."/>
            <person name="Montecucco C."/>
        </authorList>
    </citation>
    <scope>NUCLEOTIDE SEQUENCE [LARGE SCALE GENOMIC DNA]</scope>
    <source>
        <strain evidence="1 2">DSM 3997</strain>
    </source>
</reference>
<dbReference type="OrthoDB" id="1904778at2"/>
<accession>A0A6I1MIX1</accession>
<gene>
    <name evidence="1" type="ORF">GBZ86_03780</name>
</gene>
<dbReference type="AlphaFoldDB" id="A0A6I1MIX1"/>
<evidence type="ECO:0000313" key="1">
    <source>
        <dbReference type="EMBL" id="MPQ42874.1"/>
    </source>
</evidence>